<name>A0ABR1PKM4_DIAER</name>
<proteinExistence type="predicted"/>
<evidence type="ECO:0000313" key="2">
    <source>
        <dbReference type="Proteomes" id="UP001430848"/>
    </source>
</evidence>
<comment type="caution">
    <text evidence="1">The sequence shown here is derived from an EMBL/GenBank/DDBJ whole genome shotgun (WGS) entry which is preliminary data.</text>
</comment>
<reference evidence="1 2" key="1">
    <citation type="submission" date="2024-02" db="EMBL/GenBank/DDBJ databases">
        <title>De novo assembly and annotation of 12 fungi associated with fruit tree decline syndrome in Ontario, Canada.</title>
        <authorList>
            <person name="Sulman M."/>
            <person name="Ellouze W."/>
            <person name="Ilyukhin E."/>
        </authorList>
    </citation>
    <scope>NUCLEOTIDE SEQUENCE [LARGE SCALE GENOMIC DNA]</scope>
    <source>
        <strain evidence="1 2">M169</strain>
    </source>
</reference>
<protein>
    <submittedName>
        <fullName evidence="1">Uncharacterized protein</fullName>
    </submittedName>
</protein>
<gene>
    <name evidence="1" type="ORF">SLS63_002268</name>
</gene>
<dbReference type="EMBL" id="JAKNSF020000005">
    <property type="protein sequence ID" value="KAK7738931.1"/>
    <property type="molecule type" value="Genomic_DNA"/>
</dbReference>
<accession>A0ABR1PKM4</accession>
<organism evidence="1 2">
    <name type="scientific">Diaporthe eres</name>
    <name type="common">Phomopsis oblonga</name>
    <dbReference type="NCBI Taxonomy" id="83184"/>
    <lineage>
        <taxon>Eukaryota</taxon>
        <taxon>Fungi</taxon>
        <taxon>Dikarya</taxon>
        <taxon>Ascomycota</taxon>
        <taxon>Pezizomycotina</taxon>
        <taxon>Sordariomycetes</taxon>
        <taxon>Sordariomycetidae</taxon>
        <taxon>Diaporthales</taxon>
        <taxon>Diaporthaceae</taxon>
        <taxon>Diaporthe</taxon>
        <taxon>Diaporthe eres species complex</taxon>
    </lineage>
</organism>
<dbReference type="Proteomes" id="UP001430848">
    <property type="component" value="Unassembled WGS sequence"/>
</dbReference>
<evidence type="ECO:0000313" key="1">
    <source>
        <dbReference type="EMBL" id="KAK7738931.1"/>
    </source>
</evidence>
<keyword evidence="2" id="KW-1185">Reference proteome</keyword>
<sequence length="226" mass="25319">MDRDGLQIHRITQKAILYSLSTENRVNSFNRALIRLNFLFPDVEDGRPLYQVWHKHHFGIAKAMVIEAIRICCDASRLGIKTGWPTDWALPRLSVGLYTQLGSIEYESHDDGHGLESAERAKELCQNLIDDWDDDVDKDEMQKCNNNIAVKYLAEDRARDAIGTLQAMYDEAKAGGPLTGMSTNYPLNLGLSLGMKGSHEEARLKIEEGLEAVSICFGNDSAEMAM</sequence>